<dbReference type="InterPro" id="IPR037294">
    <property type="entry name" value="ABC_BtuC-like"/>
</dbReference>
<dbReference type="Proteomes" id="UP001431131">
    <property type="component" value="Unassembled WGS sequence"/>
</dbReference>
<dbReference type="AlphaFoldDB" id="A0AAW5E8C0"/>
<feature type="transmembrane region" description="Helical" evidence="8">
    <location>
        <begin position="315"/>
        <end position="334"/>
    </location>
</feature>
<accession>A0AAW5E8C0</accession>
<comment type="similarity">
    <text evidence="2">Belongs to the binding-protein-dependent transport system permease family. FecCD subfamily.</text>
</comment>
<dbReference type="Gene3D" id="1.10.3470.10">
    <property type="entry name" value="ABC transporter involved in vitamin B12 uptake, BtuC"/>
    <property type="match status" value="1"/>
</dbReference>
<proteinExistence type="inferred from homology"/>
<dbReference type="PANTHER" id="PTHR30472">
    <property type="entry name" value="FERRIC ENTEROBACTIN TRANSPORT SYSTEM PERMEASE PROTEIN"/>
    <property type="match status" value="1"/>
</dbReference>
<evidence type="ECO:0000256" key="5">
    <source>
        <dbReference type="ARBA" id="ARBA00022692"/>
    </source>
</evidence>
<evidence type="ECO:0000256" key="8">
    <source>
        <dbReference type="SAM" id="Phobius"/>
    </source>
</evidence>
<evidence type="ECO:0000313" key="10">
    <source>
        <dbReference type="Proteomes" id="UP001431131"/>
    </source>
</evidence>
<gene>
    <name evidence="9" type="ORF">MJG50_19365</name>
</gene>
<feature type="transmembrane region" description="Helical" evidence="8">
    <location>
        <begin position="89"/>
        <end position="108"/>
    </location>
</feature>
<sequence length="338" mass="37087">MKRFTFTFVILILIFLAGSYLHITNGVFDMSILDIIKTFLRIDPNEKFDLVIFEFRLPRIIIAALVGIGLAMAGVILQGITRNGLADPGILGINAGAGSSIVLFMFFFQVRVVSADMSSWVSILMMPLFGFIGGILAAALIFIFSYKHGRLDMQRLILSGIAINSGFGALSMYLSLKMNPQDFESAALWMSGSIYNANWIFIITMIPWIVIFGIYTYRKAYLLDYFQLEEESIKSLGIPVEREKILLLLSSVGLVSACVSVSGSIGFIGLMAPHIARQLVGIRHQLIMPITALIGAALLVFSDFVAKTVFAPSELSVGIVVSIVGIPYFLYLLVKAKG</sequence>
<evidence type="ECO:0000256" key="6">
    <source>
        <dbReference type="ARBA" id="ARBA00022989"/>
    </source>
</evidence>
<dbReference type="SUPFAM" id="SSF81345">
    <property type="entry name" value="ABC transporter involved in vitamin B12 uptake, BtuC"/>
    <property type="match status" value="1"/>
</dbReference>
<evidence type="ECO:0000256" key="2">
    <source>
        <dbReference type="ARBA" id="ARBA00007935"/>
    </source>
</evidence>
<keyword evidence="4" id="KW-1003">Cell membrane</keyword>
<evidence type="ECO:0000256" key="3">
    <source>
        <dbReference type="ARBA" id="ARBA00022448"/>
    </source>
</evidence>
<evidence type="ECO:0000256" key="1">
    <source>
        <dbReference type="ARBA" id="ARBA00004651"/>
    </source>
</evidence>
<keyword evidence="5 8" id="KW-0812">Transmembrane</keyword>
<dbReference type="GO" id="GO:0005886">
    <property type="term" value="C:plasma membrane"/>
    <property type="evidence" value="ECO:0007669"/>
    <property type="project" value="UniProtKB-SubCell"/>
</dbReference>
<dbReference type="InterPro" id="IPR000522">
    <property type="entry name" value="ABC_transptr_permease_BtuC"/>
</dbReference>
<dbReference type="FunFam" id="1.10.3470.10:FF:000001">
    <property type="entry name" value="Vitamin B12 ABC transporter permease BtuC"/>
    <property type="match status" value="1"/>
</dbReference>
<evidence type="ECO:0000256" key="4">
    <source>
        <dbReference type="ARBA" id="ARBA00022475"/>
    </source>
</evidence>
<feature type="transmembrane region" description="Helical" evidence="8">
    <location>
        <begin position="245"/>
        <end position="271"/>
    </location>
</feature>
<feature type="transmembrane region" description="Helical" evidence="8">
    <location>
        <begin position="57"/>
        <end position="77"/>
    </location>
</feature>
<protein>
    <submittedName>
        <fullName evidence="9">Iron ABC transporter permease</fullName>
    </submittedName>
</protein>
<dbReference type="Pfam" id="PF01032">
    <property type="entry name" value="FecCD"/>
    <property type="match status" value="1"/>
</dbReference>
<comment type="caution">
    <text evidence="9">The sequence shown here is derived from an EMBL/GenBank/DDBJ whole genome shotgun (WGS) entry which is preliminary data.</text>
</comment>
<feature type="transmembrane region" description="Helical" evidence="8">
    <location>
        <begin position="156"/>
        <end position="176"/>
    </location>
</feature>
<feature type="transmembrane region" description="Helical" evidence="8">
    <location>
        <begin position="120"/>
        <end position="144"/>
    </location>
</feature>
<evidence type="ECO:0000256" key="7">
    <source>
        <dbReference type="ARBA" id="ARBA00023136"/>
    </source>
</evidence>
<comment type="subcellular location">
    <subcellularLocation>
        <location evidence="1">Cell membrane</location>
        <topology evidence="1">Multi-pass membrane protein</topology>
    </subcellularLocation>
</comment>
<keyword evidence="10" id="KW-1185">Reference proteome</keyword>
<name>A0AAW5E8C0_9BACI</name>
<keyword evidence="7 8" id="KW-0472">Membrane</keyword>
<dbReference type="CDD" id="cd06550">
    <property type="entry name" value="TM_ABC_iron-siderophores_like"/>
    <property type="match status" value="1"/>
</dbReference>
<feature type="transmembrane region" description="Helical" evidence="8">
    <location>
        <begin position="196"/>
        <end position="217"/>
    </location>
</feature>
<evidence type="ECO:0000313" key="9">
    <source>
        <dbReference type="EMBL" id="MCH1627500.1"/>
    </source>
</evidence>
<dbReference type="EMBL" id="JAKTTI010000043">
    <property type="protein sequence ID" value="MCH1627500.1"/>
    <property type="molecule type" value="Genomic_DNA"/>
</dbReference>
<dbReference type="PANTHER" id="PTHR30472:SF23">
    <property type="entry name" value="IRON-UPTAKE SYSTEM PERMEASE PROTEIN FEUC"/>
    <property type="match status" value="1"/>
</dbReference>
<feature type="transmembrane region" description="Helical" evidence="8">
    <location>
        <begin position="286"/>
        <end position="306"/>
    </location>
</feature>
<dbReference type="RefSeq" id="WP_240257420.1">
    <property type="nucleotide sequence ID" value="NZ_JAKTTI010000043.1"/>
</dbReference>
<dbReference type="GO" id="GO:0022857">
    <property type="term" value="F:transmembrane transporter activity"/>
    <property type="evidence" value="ECO:0007669"/>
    <property type="project" value="InterPro"/>
</dbReference>
<dbReference type="GO" id="GO:0033214">
    <property type="term" value="P:siderophore-iron import into cell"/>
    <property type="evidence" value="ECO:0007669"/>
    <property type="project" value="TreeGrafter"/>
</dbReference>
<organism evidence="9 10">
    <name type="scientific">Fredinandcohnia quinoae</name>
    <dbReference type="NCBI Taxonomy" id="2918902"/>
    <lineage>
        <taxon>Bacteria</taxon>
        <taxon>Bacillati</taxon>
        <taxon>Bacillota</taxon>
        <taxon>Bacilli</taxon>
        <taxon>Bacillales</taxon>
        <taxon>Bacillaceae</taxon>
        <taxon>Fredinandcohnia</taxon>
    </lineage>
</organism>
<keyword evidence="6 8" id="KW-1133">Transmembrane helix</keyword>
<keyword evidence="3" id="KW-0813">Transport</keyword>
<reference evidence="9" key="1">
    <citation type="submission" date="2022-02" db="EMBL/GenBank/DDBJ databases">
        <title>Fredinandcohnia quinoae sp. nov. isolated from Chenopodium quinoa seeds.</title>
        <authorList>
            <person name="Saati-Santamaria Z."/>
            <person name="Flores-Felix J.D."/>
            <person name="Igual J.M."/>
            <person name="Velazquez E."/>
            <person name="Garcia-Fraile P."/>
            <person name="Martinez-Molina E."/>
        </authorList>
    </citation>
    <scope>NUCLEOTIDE SEQUENCE</scope>
    <source>
        <strain evidence="9">SECRCQ15</strain>
    </source>
</reference>